<organism evidence="1 2">
    <name type="scientific">Nesterenkonia rhizosphaerae</name>
    <dbReference type="NCBI Taxonomy" id="1348272"/>
    <lineage>
        <taxon>Bacteria</taxon>
        <taxon>Bacillati</taxon>
        <taxon>Actinomycetota</taxon>
        <taxon>Actinomycetes</taxon>
        <taxon>Micrococcales</taxon>
        <taxon>Micrococcaceae</taxon>
        <taxon>Nesterenkonia</taxon>
    </lineage>
</organism>
<protein>
    <submittedName>
        <fullName evidence="1">Uncharacterized protein</fullName>
    </submittedName>
</protein>
<name>A0ABP9G0G1_9MICC</name>
<comment type="caution">
    <text evidence="1">The sequence shown here is derived from an EMBL/GenBank/DDBJ whole genome shotgun (WGS) entry which is preliminary data.</text>
</comment>
<keyword evidence="2" id="KW-1185">Reference proteome</keyword>
<sequence length="591" mass="62508">MQVRQEHRDRLGKYAEYEAGESTIALGATPFAGSARGYGQTSLNDAFYDSLEYEDFQKTLKRTAAKYGITINDHQRAVDIADDGSGDVSAAPASALSVTGQPQRVRAMMIELNSRFNQSEILEVRKGYGPGQVHTYSLPEDVDPNEVAADLLDAEEENARITSDGRLVIAHEGDAVVNARLAQLYGQPSVQAATVTNYRTKVDSVPRSNAGPGYGRGDVPGAGGDFGGDAAAGEVMRKAAKQLHDVDLDIKSVRGNGYEIHPNDDYGDQAGALAQLATEADKYDYSLITTTGESSAQEFAPEDLEAAGFTSGGNDGFGHNQWVREPAGSTPATPAPLKPRTKKERVEAFSKSWATDMGTSNELTAANWGYSPQSAEYAAGIGALQVLQESFSKQVVEQGLDDRSNLPALNALSRTHMHVPTTTTLPEILKEPGTAHLPSELIAGEAQRRAGVRTVAAAQAAEFKAAQAVHTIFNTGGSEDLPAPVAGAVRAAGDVAQDPQRAIELVATYEQAREAGNVHEATKAGNALGGAVVGLRAIGYTDQQIVNDFKVPGRVVQMVSAKAAAIDFSRLNPAAPQDDYALASSPPKEAL</sequence>
<evidence type="ECO:0000313" key="1">
    <source>
        <dbReference type="EMBL" id="GAA4923910.1"/>
    </source>
</evidence>
<dbReference type="Proteomes" id="UP001500368">
    <property type="component" value="Unassembled WGS sequence"/>
</dbReference>
<accession>A0ABP9G0G1</accession>
<evidence type="ECO:0000313" key="2">
    <source>
        <dbReference type="Proteomes" id="UP001500368"/>
    </source>
</evidence>
<proteinExistence type="predicted"/>
<dbReference type="EMBL" id="BAABLW010000007">
    <property type="protein sequence ID" value="GAA4923910.1"/>
    <property type="molecule type" value="Genomic_DNA"/>
</dbReference>
<gene>
    <name evidence="1" type="ORF">GCM10025790_21360</name>
</gene>
<reference evidence="2" key="1">
    <citation type="journal article" date="2019" name="Int. J. Syst. Evol. Microbiol.">
        <title>The Global Catalogue of Microorganisms (GCM) 10K type strain sequencing project: providing services to taxonomists for standard genome sequencing and annotation.</title>
        <authorList>
            <consortium name="The Broad Institute Genomics Platform"/>
            <consortium name="The Broad Institute Genome Sequencing Center for Infectious Disease"/>
            <person name="Wu L."/>
            <person name="Ma J."/>
        </authorList>
    </citation>
    <scope>NUCLEOTIDE SEQUENCE [LARGE SCALE GENOMIC DNA]</scope>
    <source>
        <strain evidence="2">JCM 19129</strain>
    </source>
</reference>